<dbReference type="InterPro" id="IPR024593">
    <property type="entry name" value="DUF3444"/>
</dbReference>
<protein>
    <recommendedName>
        <fullName evidence="3">DUF3444 domain-containing protein</fullName>
    </recommendedName>
</protein>
<feature type="compositionally biased region" description="Basic and acidic residues" evidence="2">
    <location>
        <begin position="25"/>
        <end position="34"/>
    </location>
</feature>
<evidence type="ECO:0000313" key="5">
    <source>
        <dbReference type="Proteomes" id="UP000489600"/>
    </source>
</evidence>
<keyword evidence="5" id="KW-1185">Reference proteome</keyword>
<dbReference type="AlphaFoldDB" id="A0A565CQP6"/>
<feature type="domain" description="DUF3444" evidence="3">
    <location>
        <begin position="362"/>
        <end position="551"/>
    </location>
</feature>
<evidence type="ECO:0000313" key="4">
    <source>
        <dbReference type="EMBL" id="VVB15756.1"/>
    </source>
</evidence>
<reference evidence="4" key="1">
    <citation type="submission" date="2019-07" db="EMBL/GenBank/DDBJ databases">
        <authorList>
            <person name="Dittberner H."/>
        </authorList>
    </citation>
    <scope>NUCLEOTIDE SEQUENCE [LARGE SCALE GENOMIC DNA]</scope>
</reference>
<dbReference type="PANTHER" id="PTHR45089">
    <property type="entry name" value="DNAJ HEAT SHOCK AMINO-TERMINAL DOMAIN PROTEIN-RELATED"/>
    <property type="match status" value="1"/>
</dbReference>
<accession>A0A565CQP6</accession>
<feature type="coiled-coil region" evidence="1">
    <location>
        <begin position="222"/>
        <end position="289"/>
    </location>
</feature>
<comment type="caution">
    <text evidence="4">The sequence shown here is derived from an EMBL/GenBank/DDBJ whole genome shotgun (WGS) entry which is preliminary data.</text>
</comment>
<dbReference type="EMBL" id="CABITT030000008">
    <property type="protein sequence ID" value="VVB15756.1"/>
    <property type="molecule type" value="Genomic_DNA"/>
</dbReference>
<evidence type="ECO:0000256" key="1">
    <source>
        <dbReference type="SAM" id="Coils"/>
    </source>
</evidence>
<name>A0A565CQP6_9BRAS</name>
<dbReference type="OrthoDB" id="1088900at2759"/>
<dbReference type="PANTHER" id="PTHR45089:SF21">
    <property type="entry name" value="TRICHOHYALIN-LIKE PROTEIN (DUF3444)"/>
    <property type="match status" value="1"/>
</dbReference>
<keyword evidence="1" id="KW-0175">Coiled coil</keyword>
<sequence length="586" mass="67506">MVEPEYSLFPGGDKPEQKQPPASNEEDKSPERVYGLDRVVMKGNSEKIVEEIEERASSILRFSLEREKIEEEFDKMRVSLEIKEERLRVVEVKEKETGLLEESISEKQRVLQEKETESDLRQVIEATLMRLVIEKRSEEAVTQLETQENNLCLLRHSMTKALEDMVSEFAGKKEEAGLLFESIDDKLCELDKAEKNFDLKQSVEIERRNEESKQLEAKKTALSLLEESISDKSAELKRKEETFELKLKEEADKWREETEMKSKDLEIMVKTLEKRLKEVKLKQMEFEEEPTHQVIDEVTRKRSNLEFEPPLLVKNNSDAGSLTRLAKRHKSHEEEQVACALHGTTDPKSEDICEAYDGEIKGIDKSDFSNSMSSFAVDQVWAVYDTRDDMPRIYAQIRGIFNAQLSLQVTLLEHVKTTKDERSIPVACGRFEYGDTEIKSHLMFAHEMQYIKCGKDIIVNPRKGETWALFRDWNTSHSDIHEPPYRYDFVEVISDFDDRLGIAVAYMGRVEGFLSVFNHAEQHGLIKMMISPEEMQRFSHKVASVKLSGEEKAGSFVLNPAAAPSYHPLLEEGQDGSTKDLPIIID</sequence>
<feature type="region of interest" description="Disordered" evidence="2">
    <location>
        <begin position="1"/>
        <end position="34"/>
    </location>
</feature>
<dbReference type="Pfam" id="PF11926">
    <property type="entry name" value="DUF3444"/>
    <property type="match status" value="1"/>
</dbReference>
<organism evidence="4 5">
    <name type="scientific">Arabis nemorensis</name>
    <dbReference type="NCBI Taxonomy" id="586526"/>
    <lineage>
        <taxon>Eukaryota</taxon>
        <taxon>Viridiplantae</taxon>
        <taxon>Streptophyta</taxon>
        <taxon>Embryophyta</taxon>
        <taxon>Tracheophyta</taxon>
        <taxon>Spermatophyta</taxon>
        <taxon>Magnoliopsida</taxon>
        <taxon>eudicotyledons</taxon>
        <taxon>Gunneridae</taxon>
        <taxon>Pentapetalae</taxon>
        <taxon>rosids</taxon>
        <taxon>malvids</taxon>
        <taxon>Brassicales</taxon>
        <taxon>Brassicaceae</taxon>
        <taxon>Arabideae</taxon>
        <taxon>Arabis</taxon>
    </lineage>
</organism>
<dbReference type="Proteomes" id="UP000489600">
    <property type="component" value="Unassembled WGS sequence"/>
</dbReference>
<evidence type="ECO:0000256" key="2">
    <source>
        <dbReference type="SAM" id="MobiDB-lite"/>
    </source>
</evidence>
<gene>
    <name evidence="4" type="ORF">ANE_LOCUS26200</name>
</gene>
<evidence type="ECO:0000259" key="3">
    <source>
        <dbReference type="Pfam" id="PF11926"/>
    </source>
</evidence>
<proteinExistence type="predicted"/>